<protein>
    <recommendedName>
        <fullName evidence="20">Acyl-coenzyme A oxidase</fullName>
    </recommendedName>
</protein>
<evidence type="ECO:0000259" key="15">
    <source>
        <dbReference type="Pfam" id="PF01756"/>
    </source>
</evidence>
<feature type="domain" description="Acyl-CoA oxidase C-terminal" evidence="15">
    <location>
        <begin position="486"/>
        <end position="663"/>
    </location>
</feature>
<evidence type="ECO:0000256" key="7">
    <source>
        <dbReference type="ARBA" id="ARBA00022827"/>
    </source>
</evidence>
<evidence type="ECO:0000256" key="14">
    <source>
        <dbReference type="PIRSR" id="PIRSR000168-2"/>
    </source>
</evidence>
<evidence type="ECO:0000256" key="2">
    <source>
        <dbReference type="ARBA" id="ARBA00004275"/>
    </source>
</evidence>
<dbReference type="PIRSF" id="PIRSF000168">
    <property type="entry name" value="Acyl-CoA_oxidase"/>
    <property type="match status" value="1"/>
</dbReference>
<evidence type="ECO:0000313" key="18">
    <source>
        <dbReference type="EMBL" id="CAJ0563679.1"/>
    </source>
</evidence>
<dbReference type="GO" id="GO:0055088">
    <property type="term" value="P:lipid homeostasis"/>
    <property type="evidence" value="ECO:0007669"/>
    <property type="project" value="TreeGrafter"/>
</dbReference>
<dbReference type="GO" id="GO:0003997">
    <property type="term" value="F:acyl-CoA oxidase activity"/>
    <property type="evidence" value="ECO:0007669"/>
    <property type="project" value="InterPro"/>
</dbReference>
<evidence type="ECO:0000259" key="17">
    <source>
        <dbReference type="Pfam" id="PF22924"/>
    </source>
</evidence>
<evidence type="ECO:0000256" key="9">
    <source>
        <dbReference type="ARBA" id="ARBA00022840"/>
    </source>
</evidence>
<dbReference type="InterPro" id="IPR002655">
    <property type="entry name" value="Acyl-CoA_oxidase_C"/>
</dbReference>
<evidence type="ECO:0000256" key="11">
    <source>
        <dbReference type="ARBA" id="ARBA00023098"/>
    </source>
</evidence>
<feature type="domain" description="Acyl-coenzyme A oxidase N-terminal" evidence="16">
    <location>
        <begin position="26"/>
        <end position="144"/>
    </location>
</feature>
<dbReference type="InterPro" id="IPR037069">
    <property type="entry name" value="AcylCoA_DH/ox_N_sf"/>
</dbReference>
<evidence type="ECO:0000256" key="4">
    <source>
        <dbReference type="ARBA" id="ARBA00006288"/>
    </source>
</evidence>
<comment type="similarity">
    <text evidence="4">Belongs to the acyl-CoA oxidase family.</text>
</comment>
<dbReference type="Proteomes" id="UP001177023">
    <property type="component" value="Unassembled WGS sequence"/>
</dbReference>
<dbReference type="GO" id="GO:1904070">
    <property type="term" value="P:ascaroside biosynthetic process"/>
    <property type="evidence" value="ECO:0007669"/>
    <property type="project" value="TreeGrafter"/>
</dbReference>
<evidence type="ECO:0000256" key="8">
    <source>
        <dbReference type="ARBA" id="ARBA00022832"/>
    </source>
</evidence>
<dbReference type="InterPro" id="IPR012258">
    <property type="entry name" value="Acyl-CoA_oxidase"/>
</dbReference>
<feature type="binding site" evidence="14">
    <location>
        <position position="150"/>
    </location>
    <ligand>
        <name>FAD</name>
        <dbReference type="ChEBI" id="CHEBI:57692"/>
    </ligand>
</feature>
<dbReference type="InterPro" id="IPR046373">
    <property type="entry name" value="Acyl-CoA_Oxase/DH_mid-dom_sf"/>
</dbReference>
<keyword evidence="7 14" id="KW-0274">FAD</keyword>
<dbReference type="SUPFAM" id="SSF56645">
    <property type="entry name" value="Acyl-CoA dehydrogenase NM domain-like"/>
    <property type="match status" value="1"/>
</dbReference>
<dbReference type="Pfam" id="PF01756">
    <property type="entry name" value="ACOX"/>
    <property type="match status" value="1"/>
</dbReference>
<dbReference type="EMBL" id="CATQJA010000740">
    <property type="protein sequence ID" value="CAJ0563679.1"/>
    <property type="molecule type" value="Genomic_DNA"/>
</dbReference>
<dbReference type="FunFam" id="1.20.140.10:FF:000013">
    <property type="entry name" value="Acyl-coenzyme A oxidase"/>
    <property type="match status" value="1"/>
</dbReference>
<dbReference type="AlphaFoldDB" id="A0AA36FVE3"/>
<evidence type="ECO:0000256" key="10">
    <source>
        <dbReference type="ARBA" id="ARBA00023002"/>
    </source>
</evidence>
<reference evidence="18" key="1">
    <citation type="submission" date="2023-06" db="EMBL/GenBank/DDBJ databases">
        <authorList>
            <person name="Delattre M."/>
        </authorList>
    </citation>
    <scope>NUCLEOTIDE SEQUENCE</scope>
    <source>
        <strain evidence="18">AF72</strain>
    </source>
</reference>
<comment type="caution">
    <text evidence="18">The sequence shown here is derived from an EMBL/GenBank/DDBJ whole genome shotgun (WGS) entry which is preliminary data.</text>
</comment>
<dbReference type="InterPro" id="IPR009100">
    <property type="entry name" value="AcylCoA_DH/oxidase_NM_dom_sf"/>
</dbReference>
<feature type="non-terminal residue" evidence="18">
    <location>
        <position position="1"/>
    </location>
</feature>
<keyword evidence="5" id="KW-0285">Flavoprotein</keyword>
<proteinExistence type="inferred from homology"/>
<dbReference type="InterPro" id="IPR055060">
    <property type="entry name" value="ACOX_C_alpha1"/>
</dbReference>
<organism evidence="18 19">
    <name type="scientific">Mesorhabditis spiculigera</name>
    <dbReference type="NCBI Taxonomy" id="96644"/>
    <lineage>
        <taxon>Eukaryota</taxon>
        <taxon>Metazoa</taxon>
        <taxon>Ecdysozoa</taxon>
        <taxon>Nematoda</taxon>
        <taxon>Chromadorea</taxon>
        <taxon>Rhabditida</taxon>
        <taxon>Rhabditina</taxon>
        <taxon>Rhabditomorpha</taxon>
        <taxon>Rhabditoidea</taxon>
        <taxon>Rhabditidae</taxon>
        <taxon>Mesorhabditinae</taxon>
        <taxon>Mesorhabditis</taxon>
    </lineage>
</organism>
<dbReference type="GO" id="GO:0005504">
    <property type="term" value="F:fatty acid binding"/>
    <property type="evidence" value="ECO:0007669"/>
    <property type="project" value="TreeGrafter"/>
</dbReference>
<name>A0AA36FVE3_9BILA</name>
<keyword evidence="6" id="KW-0547">Nucleotide-binding</keyword>
<dbReference type="InterPro" id="IPR036250">
    <property type="entry name" value="AcylCo_DH-like_C"/>
</dbReference>
<accession>A0AA36FVE3</accession>
<dbReference type="FunFam" id="2.40.110.10:FF:000003">
    <property type="entry name" value="Acyl-coenzyme A oxidase"/>
    <property type="match status" value="1"/>
</dbReference>
<feature type="binding site" evidence="14">
    <location>
        <position position="189"/>
    </location>
    <ligand>
        <name>FAD</name>
        <dbReference type="ChEBI" id="CHEBI:57692"/>
    </ligand>
</feature>
<dbReference type="Pfam" id="PF14749">
    <property type="entry name" value="Acyl-CoA_ox_N"/>
    <property type="match status" value="1"/>
</dbReference>
<comment type="subcellular location">
    <subcellularLocation>
        <location evidence="2">Peroxisome</location>
    </subcellularLocation>
</comment>
<dbReference type="SUPFAM" id="SSF47203">
    <property type="entry name" value="Acyl-CoA dehydrogenase C-terminal domain-like"/>
    <property type="match status" value="2"/>
</dbReference>
<keyword evidence="9" id="KW-0067">ATP-binding</keyword>
<keyword evidence="19" id="KW-1185">Reference proteome</keyword>
<dbReference type="Gene3D" id="2.40.110.10">
    <property type="entry name" value="Butyryl-CoA Dehydrogenase, subunit A, domain 2"/>
    <property type="match status" value="1"/>
</dbReference>
<evidence type="ECO:0000256" key="3">
    <source>
        <dbReference type="ARBA" id="ARBA00004846"/>
    </source>
</evidence>
<evidence type="ECO:0000313" key="19">
    <source>
        <dbReference type="Proteomes" id="UP001177023"/>
    </source>
</evidence>
<evidence type="ECO:0000256" key="5">
    <source>
        <dbReference type="ARBA" id="ARBA00022630"/>
    </source>
</evidence>
<evidence type="ECO:0000259" key="16">
    <source>
        <dbReference type="Pfam" id="PF14749"/>
    </source>
</evidence>
<keyword evidence="12" id="KW-0576">Peroxisome</keyword>
<feature type="domain" description="Acyl-CoA oxidase C-alpha1" evidence="17">
    <location>
        <begin position="286"/>
        <end position="447"/>
    </location>
</feature>
<dbReference type="PANTHER" id="PTHR10909">
    <property type="entry name" value="ELECTRON TRANSPORT OXIDOREDUCTASE"/>
    <property type="match status" value="1"/>
</dbReference>
<feature type="active site" description="Proton acceptor" evidence="13">
    <location>
        <position position="432"/>
    </location>
</feature>
<dbReference type="GO" id="GO:0005524">
    <property type="term" value="F:ATP binding"/>
    <property type="evidence" value="ECO:0007669"/>
    <property type="project" value="UniProtKB-KW"/>
</dbReference>
<dbReference type="Pfam" id="PF22924">
    <property type="entry name" value="ACOX_C_alpha1"/>
    <property type="match status" value="1"/>
</dbReference>
<keyword evidence="11" id="KW-0443">Lipid metabolism</keyword>
<dbReference type="GO" id="GO:0005777">
    <property type="term" value="C:peroxisome"/>
    <property type="evidence" value="ECO:0007669"/>
    <property type="project" value="UniProtKB-SubCell"/>
</dbReference>
<dbReference type="FunFam" id="1.20.140.10:FF:000005">
    <property type="entry name" value="Acyl-coenzyme A oxidase"/>
    <property type="match status" value="1"/>
</dbReference>
<dbReference type="Gene3D" id="1.20.140.10">
    <property type="entry name" value="Butyryl-CoA Dehydrogenase, subunit A, domain 3"/>
    <property type="match status" value="2"/>
</dbReference>
<gene>
    <name evidence="18" type="ORF">MSPICULIGERA_LOCUS2519</name>
</gene>
<comment type="cofactor">
    <cofactor evidence="1">
        <name>FAD</name>
        <dbReference type="ChEBI" id="CHEBI:57692"/>
    </cofactor>
</comment>
<dbReference type="Gene3D" id="1.10.540.10">
    <property type="entry name" value="Acyl-CoA dehydrogenase/oxidase, N-terminal domain"/>
    <property type="match status" value="1"/>
</dbReference>
<comment type="pathway">
    <text evidence="3">Lipid metabolism; peroxisomal fatty acid beta-oxidation.</text>
</comment>
<keyword evidence="8" id="KW-0276">Fatty acid metabolism</keyword>
<dbReference type="GO" id="GO:0071949">
    <property type="term" value="F:FAD binding"/>
    <property type="evidence" value="ECO:0007669"/>
    <property type="project" value="InterPro"/>
</dbReference>
<dbReference type="PANTHER" id="PTHR10909:SF250">
    <property type="entry name" value="PEROXISOMAL ACYL-COENZYME A OXIDASE 1"/>
    <property type="match status" value="1"/>
</dbReference>
<evidence type="ECO:0000256" key="12">
    <source>
        <dbReference type="ARBA" id="ARBA00023140"/>
    </source>
</evidence>
<sequence>MALNHQIREGDNPLITEEREKATFSTEALADELYGPTFAKRRRELSAAVLKMPELLDPYPHVFMDRPTKVANSMRKTVAVMEGASEIADITNRDEMGHLVCEAFGDDGFPLSIHFVMFLPAIQGQADDEQAEEWVHKAIQLQFIGTYAQTELGHGTNLRALETTATYDKNTQEFVLNTPTVSAYKWWPGNLGKTANVVVANAQLYIDGKNYGPHNFFVRIRDEETHQPMPGITVGDIGPKFGLNTNDNGFLKFDHVRIPRRSMLMRHSKVSPEGTYSPPVHPKLSYGAMIFVRATMIRMLAHSLLKASTIAIRYSCIRKQGEITRGAGEVKILDYQTQQHRLFTAMARGFAYWLVGQEIKQIYERIAEDVKQGNVDQLADLHALLSGMKSVVSFDAGKGIEQCRMACGGHGYSHASGLPEIYAVEVAGCTYEGENMVMLQQQARYLVKGVQKLAKGEELTSMLKYLGNNSNRRFRFAEAGSKIEDTLIQAMEYIARTTIQRVSARLDSLKESGLSDEDAWNENAVELTRASRTHTRLWIAVCFKDRVNRIQDPKIRAALQDILHLHLCYEVIDMSQYLLEGGYATGAQIAQVKDVLYKLLAKIRPNAVSYVDAYEVSDTELRSVLGRRDGNVYDNLLKWAQSNPLNNVEVLPAVEKHLMPMMKSAKSKL</sequence>
<dbReference type="GO" id="GO:0033540">
    <property type="term" value="P:fatty acid beta-oxidation using acyl-CoA oxidase"/>
    <property type="evidence" value="ECO:0007669"/>
    <property type="project" value="TreeGrafter"/>
</dbReference>
<evidence type="ECO:0008006" key="20">
    <source>
        <dbReference type="Google" id="ProtNLM"/>
    </source>
</evidence>
<dbReference type="InterPro" id="IPR029320">
    <property type="entry name" value="Acyl-CoA_ox_N"/>
</dbReference>
<evidence type="ECO:0000256" key="1">
    <source>
        <dbReference type="ARBA" id="ARBA00001974"/>
    </source>
</evidence>
<evidence type="ECO:0000256" key="6">
    <source>
        <dbReference type="ARBA" id="ARBA00022741"/>
    </source>
</evidence>
<keyword evidence="10" id="KW-0560">Oxidoreductase</keyword>
<evidence type="ECO:0000256" key="13">
    <source>
        <dbReference type="PIRSR" id="PIRSR000168-1"/>
    </source>
</evidence>